<dbReference type="PANTHER" id="PTHR36966:SF1">
    <property type="entry name" value="REP-ASSOCIATED TYROSINE TRANSPOSASE"/>
    <property type="match status" value="1"/>
</dbReference>
<sequence length="187" mass="21386">MSRYHRPFATGARVFFTVSLAQQGGDLLLREVDRLRAAVVQTRNQRPFGIDAFVVLPDHLHALWTLPPGDGDYSLRWAAIKARFSRGLAVGAQRASHAVRREKAIWQRRFWEHHIRDEADYEQHLRYCWGDPVAHGLVARAVDWPLSSLHRDLRRGMVPPDWLIAGEGGVGCASAHRLRLPFRDTVR</sequence>
<dbReference type="Gene3D" id="3.30.70.1290">
    <property type="entry name" value="Transposase IS200-like"/>
    <property type="match status" value="1"/>
</dbReference>
<name>A0ABT3GXU4_9RHOB</name>
<dbReference type="InterPro" id="IPR052715">
    <property type="entry name" value="RAYT_transposase"/>
</dbReference>
<evidence type="ECO:0000313" key="2">
    <source>
        <dbReference type="EMBL" id="MCW1932375.1"/>
    </source>
</evidence>
<dbReference type="SUPFAM" id="SSF143422">
    <property type="entry name" value="Transposase IS200-like"/>
    <property type="match status" value="1"/>
</dbReference>
<evidence type="ECO:0000313" key="3">
    <source>
        <dbReference type="Proteomes" id="UP001208938"/>
    </source>
</evidence>
<protein>
    <submittedName>
        <fullName evidence="2">Transposase</fullName>
    </submittedName>
</protein>
<organism evidence="2 3">
    <name type="scientific">Pararhodobacter zhoushanensis</name>
    <dbReference type="NCBI Taxonomy" id="2479545"/>
    <lineage>
        <taxon>Bacteria</taxon>
        <taxon>Pseudomonadati</taxon>
        <taxon>Pseudomonadota</taxon>
        <taxon>Alphaproteobacteria</taxon>
        <taxon>Rhodobacterales</taxon>
        <taxon>Paracoccaceae</taxon>
        <taxon>Pararhodobacter</taxon>
    </lineage>
</organism>
<dbReference type="InterPro" id="IPR036515">
    <property type="entry name" value="Transposase_17_sf"/>
</dbReference>
<proteinExistence type="predicted"/>
<accession>A0ABT3GXU4</accession>
<comment type="caution">
    <text evidence="2">The sequence shown here is derived from an EMBL/GenBank/DDBJ whole genome shotgun (WGS) entry which is preliminary data.</text>
</comment>
<dbReference type="RefSeq" id="WP_264505386.1">
    <property type="nucleotide sequence ID" value="NZ_JAPDFL010000001.1"/>
</dbReference>
<dbReference type="InterPro" id="IPR002686">
    <property type="entry name" value="Transposase_17"/>
</dbReference>
<dbReference type="SMART" id="SM01321">
    <property type="entry name" value="Y1_Tnp"/>
    <property type="match status" value="1"/>
</dbReference>
<gene>
    <name evidence="2" type="ORF">OKW52_08920</name>
</gene>
<feature type="domain" description="Transposase IS200-like" evidence="1">
    <location>
        <begin position="9"/>
        <end position="128"/>
    </location>
</feature>
<reference evidence="2 3" key="1">
    <citation type="submission" date="2022-10" db="EMBL/GenBank/DDBJ databases">
        <title>Pararhodobacter sp. nov., isolated from marine algae.</title>
        <authorList>
            <person name="Choi B.J."/>
            <person name="Kim J.M."/>
            <person name="Lee J.K."/>
            <person name="Choi D.G."/>
            <person name="Jeon C.O."/>
        </authorList>
    </citation>
    <scope>NUCLEOTIDE SEQUENCE [LARGE SCALE GENOMIC DNA]</scope>
    <source>
        <strain evidence="2 3">ZQ420</strain>
    </source>
</reference>
<dbReference type="EMBL" id="JAPDFL010000001">
    <property type="protein sequence ID" value="MCW1932375.1"/>
    <property type="molecule type" value="Genomic_DNA"/>
</dbReference>
<dbReference type="NCBIfam" id="NF047646">
    <property type="entry name" value="REP_Tyr_transpos"/>
    <property type="match status" value="1"/>
</dbReference>
<keyword evidence="3" id="KW-1185">Reference proteome</keyword>
<dbReference type="PANTHER" id="PTHR36966">
    <property type="entry name" value="REP-ASSOCIATED TYROSINE TRANSPOSASE"/>
    <property type="match status" value="1"/>
</dbReference>
<dbReference type="Proteomes" id="UP001208938">
    <property type="component" value="Unassembled WGS sequence"/>
</dbReference>
<evidence type="ECO:0000259" key="1">
    <source>
        <dbReference type="SMART" id="SM01321"/>
    </source>
</evidence>